<dbReference type="SUPFAM" id="SSF48452">
    <property type="entry name" value="TPR-like"/>
    <property type="match status" value="3"/>
</dbReference>
<feature type="region of interest" description="Disordered" evidence="7">
    <location>
        <begin position="248"/>
        <end position="267"/>
    </location>
</feature>
<dbReference type="SMART" id="SM01043">
    <property type="entry name" value="BTAD"/>
    <property type="match status" value="1"/>
</dbReference>
<keyword evidence="2" id="KW-0805">Transcription regulation</keyword>
<evidence type="ECO:0000256" key="2">
    <source>
        <dbReference type="ARBA" id="ARBA00023015"/>
    </source>
</evidence>
<protein>
    <submittedName>
        <fullName evidence="9">DNA-binding SARP family transcriptional activator</fullName>
    </submittedName>
</protein>
<dbReference type="InterPro" id="IPR001867">
    <property type="entry name" value="OmpR/PhoB-type_DNA-bd"/>
</dbReference>
<dbReference type="Gene3D" id="1.25.40.10">
    <property type="entry name" value="Tetratricopeptide repeat domain"/>
    <property type="match status" value="3"/>
</dbReference>
<dbReference type="InterPro" id="IPR036388">
    <property type="entry name" value="WH-like_DNA-bd_sf"/>
</dbReference>
<dbReference type="Gene3D" id="3.40.50.300">
    <property type="entry name" value="P-loop containing nucleotide triphosphate hydrolases"/>
    <property type="match status" value="1"/>
</dbReference>
<evidence type="ECO:0000313" key="10">
    <source>
        <dbReference type="Proteomes" id="UP000248714"/>
    </source>
</evidence>
<evidence type="ECO:0000256" key="3">
    <source>
        <dbReference type="ARBA" id="ARBA00023125"/>
    </source>
</evidence>
<dbReference type="InterPro" id="IPR027417">
    <property type="entry name" value="P-loop_NTPase"/>
</dbReference>
<evidence type="ECO:0000256" key="6">
    <source>
        <dbReference type="PROSITE-ProRule" id="PRU01091"/>
    </source>
</evidence>
<comment type="caution">
    <text evidence="9">The sequence shown here is derived from an EMBL/GenBank/DDBJ whole genome shotgun (WGS) entry which is preliminary data.</text>
</comment>
<dbReference type="PROSITE" id="PS50005">
    <property type="entry name" value="TPR"/>
    <property type="match status" value="1"/>
</dbReference>
<dbReference type="EMBL" id="QLTT01000022">
    <property type="protein sequence ID" value="RAS57163.1"/>
    <property type="molecule type" value="Genomic_DNA"/>
</dbReference>
<evidence type="ECO:0000256" key="5">
    <source>
        <dbReference type="PROSITE-ProRule" id="PRU00339"/>
    </source>
</evidence>
<dbReference type="Proteomes" id="UP000248714">
    <property type="component" value="Unassembled WGS sequence"/>
</dbReference>
<reference evidence="9 10" key="1">
    <citation type="submission" date="2018-06" db="EMBL/GenBank/DDBJ databases">
        <title>Genomic Encyclopedia of Type Strains, Phase IV (KMG-IV): sequencing the most valuable type-strain genomes for metagenomic binning, comparative biology and taxonomic classification.</title>
        <authorList>
            <person name="Goeker M."/>
        </authorList>
    </citation>
    <scope>NUCLEOTIDE SEQUENCE [LARGE SCALE GENOMIC DNA]</scope>
    <source>
        <strain evidence="9 10">DSM 45479</strain>
    </source>
</reference>
<dbReference type="PROSITE" id="PS51755">
    <property type="entry name" value="OMPR_PHOB"/>
    <property type="match status" value="1"/>
</dbReference>
<dbReference type="CDD" id="cd15831">
    <property type="entry name" value="BTAD"/>
    <property type="match status" value="1"/>
</dbReference>
<dbReference type="InterPro" id="IPR002182">
    <property type="entry name" value="NB-ARC"/>
</dbReference>
<dbReference type="InterPro" id="IPR011990">
    <property type="entry name" value="TPR-like_helical_dom_sf"/>
</dbReference>
<accession>A0ABX9DUC2</accession>
<dbReference type="PANTHER" id="PTHR35807">
    <property type="entry name" value="TRANSCRIPTIONAL REGULATOR REDD-RELATED"/>
    <property type="match status" value="1"/>
</dbReference>
<dbReference type="Gene3D" id="1.10.10.10">
    <property type="entry name" value="Winged helix-like DNA-binding domain superfamily/Winged helix DNA-binding domain"/>
    <property type="match status" value="1"/>
</dbReference>
<dbReference type="Pfam" id="PF03704">
    <property type="entry name" value="BTAD"/>
    <property type="match status" value="1"/>
</dbReference>
<dbReference type="InterPro" id="IPR016032">
    <property type="entry name" value="Sig_transdc_resp-reg_C-effctor"/>
</dbReference>
<evidence type="ECO:0000256" key="1">
    <source>
        <dbReference type="ARBA" id="ARBA00005820"/>
    </source>
</evidence>
<evidence type="ECO:0000256" key="7">
    <source>
        <dbReference type="SAM" id="MobiDB-lite"/>
    </source>
</evidence>
<feature type="repeat" description="TPR" evidence="5">
    <location>
        <begin position="799"/>
        <end position="832"/>
    </location>
</feature>
<dbReference type="GO" id="GO:0003677">
    <property type="term" value="F:DNA binding"/>
    <property type="evidence" value="ECO:0007669"/>
    <property type="project" value="UniProtKB-KW"/>
</dbReference>
<keyword evidence="4" id="KW-0804">Transcription</keyword>
<dbReference type="Pfam" id="PF00486">
    <property type="entry name" value="Trans_reg_C"/>
    <property type="match status" value="1"/>
</dbReference>
<dbReference type="Pfam" id="PF13424">
    <property type="entry name" value="TPR_12"/>
    <property type="match status" value="1"/>
</dbReference>
<dbReference type="InterPro" id="IPR051677">
    <property type="entry name" value="AfsR-DnrI-RedD_regulator"/>
</dbReference>
<evidence type="ECO:0000259" key="8">
    <source>
        <dbReference type="PROSITE" id="PS51755"/>
    </source>
</evidence>
<dbReference type="SUPFAM" id="SSF52540">
    <property type="entry name" value="P-loop containing nucleoside triphosphate hydrolases"/>
    <property type="match status" value="1"/>
</dbReference>
<dbReference type="InterPro" id="IPR005158">
    <property type="entry name" value="BTAD"/>
</dbReference>
<dbReference type="PRINTS" id="PR00364">
    <property type="entry name" value="DISEASERSIST"/>
</dbReference>
<organism evidence="9 10">
    <name type="scientific">Lentzea atacamensis</name>
    <dbReference type="NCBI Taxonomy" id="531938"/>
    <lineage>
        <taxon>Bacteria</taxon>
        <taxon>Bacillati</taxon>
        <taxon>Actinomycetota</taxon>
        <taxon>Actinomycetes</taxon>
        <taxon>Pseudonocardiales</taxon>
        <taxon>Pseudonocardiaceae</taxon>
        <taxon>Lentzea</taxon>
    </lineage>
</organism>
<keyword evidence="5" id="KW-0802">TPR repeat</keyword>
<dbReference type="SMART" id="SM00028">
    <property type="entry name" value="TPR"/>
    <property type="match status" value="7"/>
</dbReference>
<feature type="domain" description="OmpR/PhoB-type" evidence="8">
    <location>
        <begin position="1"/>
        <end position="94"/>
    </location>
</feature>
<evidence type="ECO:0000313" key="9">
    <source>
        <dbReference type="EMBL" id="RAS57163.1"/>
    </source>
</evidence>
<dbReference type="InterPro" id="IPR019734">
    <property type="entry name" value="TPR_rpt"/>
</dbReference>
<feature type="DNA-binding region" description="OmpR/PhoB-type" evidence="6">
    <location>
        <begin position="1"/>
        <end position="94"/>
    </location>
</feature>
<dbReference type="Pfam" id="PF00931">
    <property type="entry name" value="NB-ARC"/>
    <property type="match status" value="1"/>
</dbReference>
<name>A0ABX9DUC2_9PSEU</name>
<proteinExistence type="inferred from homology"/>
<keyword evidence="10" id="KW-1185">Reference proteome</keyword>
<comment type="similarity">
    <text evidence="1">Belongs to the AfsR/DnrI/RedD regulatory family.</text>
</comment>
<dbReference type="SUPFAM" id="SSF46894">
    <property type="entry name" value="C-terminal effector domain of the bipartite response regulators"/>
    <property type="match status" value="1"/>
</dbReference>
<dbReference type="SMART" id="SM00862">
    <property type="entry name" value="Trans_reg_C"/>
    <property type="match status" value="1"/>
</dbReference>
<dbReference type="RefSeq" id="WP_112232809.1">
    <property type="nucleotide sequence ID" value="NZ_QLTT01000022.1"/>
</dbReference>
<sequence>MDVEFCLLGPFEVLQSGQPVRLGGARQRKLLAILLLNANRAVPVDQLVDALWHDPPSSVRQQIHNSVGGLRRTLADLACDARITRTDTGYRLDVAEELTDLHHFHEGSRAAREAEALGSLPEAIKLLSSALSAWRGEALSGLDGLAIETVAAKLNESRLTALELLAAYRMRVREYGAIIAELTPLVQQHPLRESLRAGLMRALYLSGRSADALAVYEEGRNALVDELGLDPGTELRDLQLGILKGTVTVAPPEPPEQKSSPPDRRLSRFYLPHDTNDFSGRSRELDELAEKVLRTEPTTLVISAIDGMGGVGKTTLAVHFAHQVADQYPDGQYFVDLHGFSAGVEPLSAEQALEQLLRDSGVPPELIPSGAQARGALWRSQLAGTRSLVLIDNVVDAAQVRPLLPGSAGVLVVVTSRRRLTALDGTVPVSLDVLPPDEAVSMFAGVIGERRASQEPEAVAEAVRLCGYLPLAIRIAAARLRDRGSWTVADLVGRIRGHAHRARFLQIEDRNVMAVLKLSHRYLPALQSKVFRLLSLHPGTEYDAWSTAALAGITVEQAESCLDELFDFNLLKQNSPGQYHFHDLVRDCAIQLLNETDSAPERQAASHRLLDYYLAATEEWCRTLSTASSHSRFSDNLPHQEVRPVSSSTDAAAVLALEFANLTAVARFAADNGWHGHAWRLVCAMEPYLTLNNYGGQSYELYAAAAEAANRDDDSVGESLCWSGLAAVCRERGHKEESILHIGTALELVRKARDYQRESALLIHLGLMYLDQDNYVAAEEHFRAAQALIAHDDRNPNHSTITNNLAVVFRELGRFDESLYHLNRSLELMPPKHVVGRLVTTCNIGMVQHAQRRHEEAARTLDEVLSACKAIDYQPGIALAHVALCNVHRALGNPTTSVEHGRSALTLARQLHMHRVECEALSSLAEAALAAEDVNHAEKVYTQALERSTHFSFARFEARALEGLAHAARARGDIAEATARWRGAVDRYPHGMHDATHAQQHLASIEDESATCFRCE</sequence>
<gene>
    <name evidence="9" type="ORF">C8D87_12222</name>
</gene>
<dbReference type="PANTHER" id="PTHR35807:SF1">
    <property type="entry name" value="TRANSCRIPTIONAL REGULATOR REDD"/>
    <property type="match status" value="1"/>
</dbReference>
<evidence type="ECO:0000256" key="4">
    <source>
        <dbReference type="ARBA" id="ARBA00023163"/>
    </source>
</evidence>
<keyword evidence="3 6" id="KW-0238">DNA-binding</keyword>